<dbReference type="PROSITE" id="PS00041">
    <property type="entry name" value="HTH_ARAC_FAMILY_1"/>
    <property type="match status" value="1"/>
</dbReference>
<dbReference type="PRINTS" id="PR00032">
    <property type="entry name" value="HTHARAC"/>
</dbReference>
<organism evidence="4 5">
    <name type="scientific">Alistipes communis</name>
    <dbReference type="NCBI Taxonomy" id="2585118"/>
    <lineage>
        <taxon>Bacteria</taxon>
        <taxon>Pseudomonadati</taxon>
        <taxon>Bacteroidota</taxon>
        <taxon>Bacteroidia</taxon>
        <taxon>Bacteroidales</taxon>
        <taxon>Rikenellaceae</taxon>
        <taxon>Alistipes</taxon>
    </lineage>
</organism>
<accession>A0A4Y1XSW3</accession>
<dbReference type="Pfam" id="PF02311">
    <property type="entry name" value="AraC_binding"/>
    <property type="match status" value="1"/>
</dbReference>
<keyword evidence="3" id="KW-0804">Transcription</keyword>
<proteinExistence type="predicted"/>
<dbReference type="Pfam" id="PF12833">
    <property type="entry name" value="HTH_18"/>
    <property type="match status" value="1"/>
</dbReference>
<accession>A0A4Y1WTH3</accession>
<dbReference type="Proteomes" id="UP000318946">
    <property type="component" value="Chromosome"/>
</dbReference>
<sequence>MANYERHSSGLPMIVKFVEHFHNGVQSHTLSRYAIGYIVRGEKHIYNGDKRQTISKGDVFFLGIGTHYTEEVPDESNTFEQILFYYQPADLHKILMYLNLTYGLNISYNHACPECQGANAVSTPAWQLLKGFFSNTANYLRGEGFLHDETAENIKMTELVYLIVSHDECCLRSKILGNIDTAKENFEQLMYDHIFDDISIDELAALCNRSLTSFKKEFKRVFLMPPHQWFIRQRLMHARMLLISTSKSISQIGSECAFPNTSHFIKLFKKEYGMTPATYRSRHNAELKPTPEIAAAKA</sequence>
<dbReference type="SUPFAM" id="SSF46689">
    <property type="entry name" value="Homeodomain-like"/>
    <property type="match status" value="2"/>
</dbReference>
<dbReference type="Gene3D" id="1.10.10.60">
    <property type="entry name" value="Homeodomain-like"/>
    <property type="match status" value="2"/>
</dbReference>
<dbReference type="InterPro" id="IPR037923">
    <property type="entry name" value="HTH-like"/>
</dbReference>
<evidence type="ECO:0000313" key="5">
    <source>
        <dbReference type="Proteomes" id="UP000318946"/>
    </source>
</evidence>
<dbReference type="RefSeq" id="WP_026074958.1">
    <property type="nucleotide sequence ID" value="NZ_AP019735.1"/>
</dbReference>
<evidence type="ECO:0000313" key="4">
    <source>
        <dbReference type="EMBL" id="BBL03784.1"/>
    </source>
</evidence>
<keyword evidence="2" id="KW-0238">DNA-binding</keyword>
<dbReference type="InterPro" id="IPR009057">
    <property type="entry name" value="Homeodomain-like_sf"/>
</dbReference>
<dbReference type="InterPro" id="IPR003313">
    <property type="entry name" value="AraC-bd"/>
</dbReference>
<evidence type="ECO:0000256" key="2">
    <source>
        <dbReference type="ARBA" id="ARBA00023125"/>
    </source>
</evidence>
<protein>
    <submittedName>
        <fullName evidence="4">Uncharacterized protein</fullName>
    </submittedName>
</protein>
<keyword evidence="1" id="KW-0805">Transcription regulation</keyword>
<name>A0A4Y1XSW3_9BACT</name>
<dbReference type="InterPro" id="IPR020449">
    <property type="entry name" value="Tscrpt_reg_AraC-type_HTH"/>
</dbReference>
<dbReference type="GeneID" id="78341815"/>
<dbReference type="PROSITE" id="PS01124">
    <property type="entry name" value="HTH_ARAC_FAMILY_2"/>
    <property type="match status" value="1"/>
</dbReference>
<dbReference type="KEGG" id="acou:A5CBH24_10970"/>
<dbReference type="GO" id="GO:0003700">
    <property type="term" value="F:DNA-binding transcription factor activity"/>
    <property type="evidence" value="ECO:0007669"/>
    <property type="project" value="InterPro"/>
</dbReference>
<evidence type="ECO:0000256" key="1">
    <source>
        <dbReference type="ARBA" id="ARBA00023015"/>
    </source>
</evidence>
<gene>
    <name evidence="4" type="ORF">A5CBH24_10970</name>
</gene>
<dbReference type="InterPro" id="IPR018062">
    <property type="entry name" value="HTH_AraC-typ_CS"/>
</dbReference>
<dbReference type="AlphaFoldDB" id="A0A4Y1XSW3"/>
<keyword evidence="5" id="KW-1185">Reference proteome</keyword>
<dbReference type="PANTHER" id="PTHR43280">
    <property type="entry name" value="ARAC-FAMILY TRANSCRIPTIONAL REGULATOR"/>
    <property type="match status" value="1"/>
</dbReference>
<dbReference type="EMBL" id="AP019735">
    <property type="protein sequence ID" value="BBL03784.1"/>
    <property type="molecule type" value="Genomic_DNA"/>
</dbReference>
<evidence type="ECO:0000256" key="3">
    <source>
        <dbReference type="ARBA" id="ARBA00023163"/>
    </source>
</evidence>
<dbReference type="SMART" id="SM00342">
    <property type="entry name" value="HTH_ARAC"/>
    <property type="match status" value="1"/>
</dbReference>
<dbReference type="SUPFAM" id="SSF51215">
    <property type="entry name" value="Regulatory protein AraC"/>
    <property type="match status" value="1"/>
</dbReference>
<dbReference type="GO" id="GO:0043565">
    <property type="term" value="F:sequence-specific DNA binding"/>
    <property type="evidence" value="ECO:0007669"/>
    <property type="project" value="InterPro"/>
</dbReference>
<dbReference type="PANTHER" id="PTHR43280:SF2">
    <property type="entry name" value="HTH-TYPE TRANSCRIPTIONAL REGULATOR EXSA"/>
    <property type="match status" value="1"/>
</dbReference>
<dbReference type="InterPro" id="IPR018060">
    <property type="entry name" value="HTH_AraC"/>
</dbReference>
<reference evidence="5" key="1">
    <citation type="submission" date="2019-06" db="EMBL/GenBank/DDBJ databases">
        <title>Alistipes onderdonkii subsp. vulgaris subsp. nov., Alistipes dispar sp. nov. and Alistipes communis sp. nov., isolated from human faeces, and creation of Alistipes onderdonkii subsp. onderdonkii subsp. nov.</title>
        <authorList>
            <person name="Sakamoto M."/>
            <person name="Ikeyama N."/>
            <person name="Ogata Y."/>
            <person name="Suda W."/>
            <person name="Iino T."/>
            <person name="Hattori M."/>
            <person name="Ohkuma M."/>
        </authorList>
    </citation>
    <scope>NUCLEOTIDE SEQUENCE [LARGE SCALE GENOMIC DNA]</scope>
    <source>
        <strain evidence="5">5CBH24</strain>
    </source>
</reference>